<dbReference type="GeneID" id="73345703"/>
<keyword evidence="2" id="KW-1185">Reference proteome</keyword>
<dbReference type="RefSeq" id="XP_049147838.1">
    <property type="nucleotide sequence ID" value="XM_049290693.1"/>
</dbReference>
<reference evidence="1" key="1">
    <citation type="journal article" date="2021" name="Mol. Plant Microbe Interact.">
        <title>Complete Genome Sequence of the Plant-Pathogenic Fungus Colletotrichum lupini.</title>
        <authorList>
            <person name="Baroncelli R."/>
            <person name="Pensec F."/>
            <person name="Da Lio D."/>
            <person name="Boufleur T."/>
            <person name="Vicente I."/>
            <person name="Sarrocco S."/>
            <person name="Picot A."/>
            <person name="Baraldi E."/>
            <person name="Sukno S."/>
            <person name="Thon M."/>
            <person name="Le Floch G."/>
        </authorList>
    </citation>
    <scope>NUCLEOTIDE SEQUENCE</scope>
    <source>
        <strain evidence="1">IMI 504893</strain>
    </source>
</reference>
<organism evidence="1 2">
    <name type="scientific">Colletotrichum lupini</name>
    <dbReference type="NCBI Taxonomy" id="145971"/>
    <lineage>
        <taxon>Eukaryota</taxon>
        <taxon>Fungi</taxon>
        <taxon>Dikarya</taxon>
        <taxon>Ascomycota</taxon>
        <taxon>Pezizomycotina</taxon>
        <taxon>Sordariomycetes</taxon>
        <taxon>Hypocreomycetidae</taxon>
        <taxon>Glomerellales</taxon>
        <taxon>Glomerellaceae</taxon>
        <taxon>Colletotrichum</taxon>
        <taxon>Colletotrichum acutatum species complex</taxon>
    </lineage>
</organism>
<gene>
    <name evidence="1" type="ORF">CLUP02_11726</name>
</gene>
<proteinExistence type="predicted"/>
<name>A0A9Q8WK38_9PEZI</name>
<accession>A0A9Q8WK38</accession>
<protein>
    <submittedName>
        <fullName evidence="1">Uncharacterized protein</fullName>
    </submittedName>
</protein>
<feature type="non-terminal residue" evidence="1">
    <location>
        <position position="1"/>
    </location>
</feature>
<evidence type="ECO:0000313" key="1">
    <source>
        <dbReference type="EMBL" id="UQC86226.1"/>
    </source>
</evidence>
<dbReference type="KEGG" id="clup:CLUP02_11726"/>
<sequence length="91" mass="10411">IGASTRIELRQETSRPFSAENFSASNLTQQAAFLLSSSLRLPTSFSERMSTNLTLSKQRPSQYRFLRSFRRYASETRHPLTLCGLNHQKSN</sequence>
<dbReference type="AlphaFoldDB" id="A0A9Q8WK38"/>
<dbReference type="EMBL" id="CP019478">
    <property type="protein sequence ID" value="UQC86226.1"/>
    <property type="molecule type" value="Genomic_DNA"/>
</dbReference>
<dbReference type="Proteomes" id="UP000830671">
    <property type="component" value="Chromosome 6"/>
</dbReference>
<evidence type="ECO:0000313" key="2">
    <source>
        <dbReference type="Proteomes" id="UP000830671"/>
    </source>
</evidence>